<dbReference type="STRING" id="477680.SAMN05421788_107343"/>
<proteinExistence type="predicted"/>
<dbReference type="EMBL" id="FTOR01000007">
    <property type="protein sequence ID" value="SIT27899.1"/>
    <property type="molecule type" value="Genomic_DNA"/>
</dbReference>
<dbReference type="AlphaFoldDB" id="A0A173MGD5"/>
<reference evidence="2" key="1">
    <citation type="submission" date="2017-01" db="EMBL/GenBank/DDBJ databases">
        <authorList>
            <person name="Varghese N."/>
            <person name="Submissions S."/>
        </authorList>
    </citation>
    <scope>NUCLEOTIDE SEQUENCE [LARGE SCALE GENOMIC DNA]</scope>
    <source>
        <strain evidence="2">DSM 21054</strain>
    </source>
</reference>
<dbReference type="RefSeq" id="WP_096510988.1">
    <property type="nucleotide sequence ID" value="NZ_AP017422.1"/>
</dbReference>
<evidence type="ECO:0000313" key="1">
    <source>
        <dbReference type="EMBL" id="SIT27899.1"/>
    </source>
</evidence>
<name>A0A173MGD5_9BACT</name>
<accession>A0A173MGD5</accession>
<evidence type="ECO:0000313" key="2">
    <source>
        <dbReference type="Proteomes" id="UP000186917"/>
    </source>
</evidence>
<protein>
    <submittedName>
        <fullName evidence="1">Uncharacterized protein</fullName>
    </submittedName>
</protein>
<sequence>MNELPGQPTALPQPSQLLALNKLTKLIYEITNPSRSELLFDAGILVNHIGSLVTESIHHIHALCQELKPNMHESLTNRCVIVADLATMVKQSPQLKRYPETTEKAIIEGLENLCLVFHRQLYQLFPSDYQLPHSYLKMEVANANRQYQRLLSQYPENKLLKAVLRPVNKFVHHTAANNTKKCIEYNNTLLANIKLWQRKNGTQNDLYEIALAMNLNCPRFMHHMASEASYTLQSFEKNADKNAYIEQLQKLFLRASTSTQWRSSAYGAYLPDVHPVATQVQQWLSNQSDLVKLDAPESDGAQVSERIEMQVDAAFFCFLFRIMIIEGLTILKKFAPVFRIISQVISFSKTVEPTSANLIKLASGRVSNTMLDKLETFFNRCQLRVKKIRNNEGKFPDDAA</sequence>
<gene>
    <name evidence="1" type="ORF">SAMN05421788_107343</name>
</gene>
<dbReference type="Proteomes" id="UP000186917">
    <property type="component" value="Unassembled WGS sequence"/>
</dbReference>
<dbReference type="KEGG" id="fln:FLA_2703"/>
<dbReference type="OrthoDB" id="631773at2"/>
<organism evidence="1 2">
    <name type="scientific">Filimonas lacunae</name>
    <dbReference type="NCBI Taxonomy" id="477680"/>
    <lineage>
        <taxon>Bacteria</taxon>
        <taxon>Pseudomonadati</taxon>
        <taxon>Bacteroidota</taxon>
        <taxon>Chitinophagia</taxon>
        <taxon>Chitinophagales</taxon>
        <taxon>Chitinophagaceae</taxon>
        <taxon>Filimonas</taxon>
    </lineage>
</organism>
<keyword evidence="2" id="KW-1185">Reference proteome</keyword>